<evidence type="ECO:0000313" key="4">
    <source>
        <dbReference type="Proteomes" id="UP000279236"/>
    </source>
</evidence>
<evidence type="ECO:0000313" key="3">
    <source>
        <dbReference type="EMBL" id="RSH87493.1"/>
    </source>
</evidence>
<dbReference type="Proteomes" id="UP000279236">
    <property type="component" value="Unassembled WGS sequence"/>
</dbReference>
<proteinExistence type="predicted"/>
<dbReference type="EMBL" id="RSCE01000001">
    <property type="protein sequence ID" value="RSH87493.1"/>
    <property type="molecule type" value="Genomic_DNA"/>
</dbReference>
<keyword evidence="2" id="KW-0472">Membrane</keyword>
<feature type="transmembrane region" description="Helical" evidence="2">
    <location>
        <begin position="93"/>
        <end position="116"/>
    </location>
</feature>
<sequence length="130" mass="13650">MPVTFAPAPEHQRRLSASSPPVQLVVLAPRLGAAGPRYRGARPVPEDPFEESGVARAEGTTTQSAGADAAVRGDEEDAERQPLLGDDGPRPDVQWALTLGITVAIAAITFLILFVWKLTEPAPESDNGGA</sequence>
<evidence type="ECO:0000256" key="1">
    <source>
        <dbReference type="SAM" id="MobiDB-lite"/>
    </source>
</evidence>
<protein>
    <submittedName>
        <fullName evidence="3">Uncharacterized protein</fullName>
    </submittedName>
</protein>
<evidence type="ECO:0000256" key="2">
    <source>
        <dbReference type="SAM" id="Phobius"/>
    </source>
</evidence>
<feature type="region of interest" description="Disordered" evidence="1">
    <location>
        <begin position="35"/>
        <end position="91"/>
    </location>
</feature>
<accession>A0A427Y8U5</accession>
<dbReference type="GeneID" id="39584544"/>
<keyword evidence="4" id="KW-1185">Reference proteome</keyword>
<keyword evidence="2" id="KW-0812">Transmembrane</keyword>
<dbReference type="RefSeq" id="XP_028479701.1">
    <property type="nucleotide sequence ID" value="XM_028615844.1"/>
</dbReference>
<name>A0A427Y8U5_9TREE</name>
<reference evidence="3 4" key="1">
    <citation type="submission" date="2018-11" db="EMBL/GenBank/DDBJ databases">
        <title>Genome sequence of Apiotrichum porosum DSM 27194.</title>
        <authorList>
            <person name="Aliyu H."/>
            <person name="Gorte O."/>
            <person name="Ochsenreither K."/>
        </authorList>
    </citation>
    <scope>NUCLEOTIDE SEQUENCE [LARGE SCALE GENOMIC DNA]</scope>
    <source>
        <strain evidence="3 4">DSM 27194</strain>
    </source>
</reference>
<comment type="caution">
    <text evidence="3">The sequence shown here is derived from an EMBL/GenBank/DDBJ whole genome shotgun (WGS) entry which is preliminary data.</text>
</comment>
<dbReference type="AlphaFoldDB" id="A0A427Y8U5"/>
<gene>
    <name evidence="3" type="ORF">EHS24_000001</name>
</gene>
<keyword evidence="2" id="KW-1133">Transmembrane helix</keyword>
<organism evidence="3 4">
    <name type="scientific">Apiotrichum porosum</name>
    <dbReference type="NCBI Taxonomy" id="105984"/>
    <lineage>
        <taxon>Eukaryota</taxon>
        <taxon>Fungi</taxon>
        <taxon>Dikarya</taxon>
        <taxon>Basidiomycota</taxon>
        <taxon>Agaricomycotina</taxon>
        <taxon>Tremellomycetes</taxon>
        <taxon>Trichosporonales</taxon>
        <taxon>Trichosporonaceae</taxon>
        <taxon>Apiotrichum</taxon>
    </lineage>
</organism>